<accession>A0A1J7JD42</accession>
<dbReference type="Proteomes" id="UP000182658">
    <property type="component" value="Unassembled WGS sequence"/>
</dbReference>
<feature type="region of interest" description="Disordered" evidence="1">
    <location>
        <begin position="1119"/>
        <end position="1656"/>
    </location>
</feature>
<feature type="compositionally biased region" description="Low complexity" evidence="1">
    <location>
        <begin position="106"/>
        <end position="120"/>
    </location>
</feature>
<feature type="compositionally biased region" description="Polar residues" evidence="1">
    <location>
        <begin position="537"/>
        <end position="562"/>
    </location>
</feature>
<feature type="compositionally biased region" description="Low complexity" evidence="1">
    <location>
        <begin position="1269"/>
        <end position="1284"/>
    </location>
</feature>
<feature type="compositionally biased region" description="Low complexity" evidence="1">
    <location>
        <begin position="869"/>
        <end position="890"/>
    </location>
</feature>
<feature type="compositionally biased region" description="Basic and acidic residues" evidence="1">
    <location>
        <begin position="1172"/>
        <end position="1182"/>
    </location>
</feature>
<feature type="compositionally biased region" description="Polar residues" evidence="1">
    <location>
        <begin position="72"/>
        <end position="81"/>
    </location>
</feature>
<proteinExistence type="predicted"/>
<organism evidence="2 3">
    <name type="scientific">Coniochaeta ligniaria NRRL 30616</name>
    <dbReference type="NCBI Taxonomy" id="1408157"/>
    <lineage>
        <taxon>Eukaryota</taxon>
        <taxon>Fungi</taxon>
        <taxon>Dikarya</taxon>
        <taxon>Ascomycota</taxon>
        <taxon>Pezizomycotina</taxon>
        <taxon>Sordariomycetes</taxon>
        <taxon>Sordariomycetidae</taxon>
        <taxon>Coniochaetales</taxon>
        <taxon>Coniochaetaceae</taxon>
        <taxon>Coniochaeta</taxon>
    </lineage>
</organism>
<feature type="compositionally biased region" description="Gly residues" evidence="1">
    <location>
        <begin position="1381"/>
        <end position="1391"/>
    </location>
</feature>
<evidence type="ECO:0000313" key="3">
    <source>
        <dbReference type="Proteomes" id="UP000182658"/>
    </source>
</evidence>
<feature type="compositionally biased region" description="Basic and acidic residues" evidence="1">
    <location>
        <begin position="1199"/>
        <end position="1208"/>
    </location>
</feature>
<feature type="compositionally biased region" description="Basic and acidic residues" evidence="1">
    <location>
        <begin position="1484"/>
        <end position="1495"/>
    </location>
</feature>
<feature type="region of interest" description="Disordered" evidence="1">
    <location>
        <begin position="713"/>
        <end position="904"/>
    </location>
</feature>
<feature type="region of interest" description="Disordered" evidence="1">
    <location>
        <begin position="35"/>
        <end position="692"/>
    </location>
</feature>
<feature type="compositionally biased region" description="Low complexity" evidence="1">
    <location>
        <begin position="1392"/>
        <end position="1406"/>
    </location>
</feature>
<feature type="compositionally biased region" description="Polar residues" evidence="1">
    <location>
        <begin position="842"/>
        <end position="864"/>
    </location>
</feature>
<keyword evidence="3" id="KW-1185">Reference proteome</keyword>
<evidence type="ECO:0000256" key="1">
    <source>
        <dbReference type="SAM" id="MobiDB-lite"/>
    </source>
</evidence>
<sequence length="1698" mass="181242">MLGSRRHRPPPKQPLTAATAHPNAAMAAAAVFKSREQQSPSLSAAAAAAALRARPMTPTNVGEVQTKRTMRRTASVSSSGTAPDAQGRPGLQRRGSSASMSERTFRSPSPAARRPGSSASDHVPTQSRESAPPVPALPKNVDKMGTAQHRKTQSLQLSSPPLRLASQTLGKSGTGSWFGAAQVGDLGNVRTSDAAMASPPLSPPPIITHPGDDERPDSRNSSINFSYPSRLRVGSPPASPTTARGYDFPQLSRPQDQAAKRASSGSSSLRSRPASTGAVQSMVYDPNSRRMVPRDPPSYDDPQPSSARSLSVRKKKKQPAKTGTHLAQATMGRSKVSPAAAAYENVQPPQAVPSTSRSARQEGPGYQQQQVLTTSYHVVDDETDGTAHHEPTATAAPLKTEQPMETGRVPFATHAAHNIADPKPREPAQQPGHDPDEEPAVKSLITAPRSEVAKTEQQRPQEPLPPTSQPEAETVGPQELAWVGQGVRRQPSTVREEPEPEDEEARPLSGHPVADALDAVPTRQKVYQSPSQQPQSTGSVTPANSYTTPARQPARNETSRPTDMSPASEPKPTTLQGRKASNLRRERSLSSSPARTARFSTVQDSLTVKHCPPPRSVSPRKSALKNSTSPDRRASIDDNVSEASTSFSQREDSSVARKKSVRVSFDDSNTVVVGESPGPDMGDSPILASPQNAARRPWYSNVGRAKKPEIASLDDDEIMKPRPVLPSFGSVRDKKPRDNVVGHEERALVRPAMDPATSPSIPASPSSLPAIPHVSDELRTDTSLNAMTTGSDSIGSPEAESDRRAKIAANTSRFREPLPPVVTSIEGSGYISDTSSSEDDQAQATSVELTSRQEGGATNTQTPAERQDTTPALSLLSSSSSVPDASVHSSEAGFEDAESIAKDKNKVVERVIPTIAVSTPTPPPTRMPANVYFGIPGGFPDDDSEPATPDADASSTHASVGEINNSTATARQVTFEPVSQSRDGIQTPHTPATVMATLTPVVDEDDDESSIYSDAPDHFTDTENEGFMSLDAVVESSLPSRVKKAQTEPRLSDSTPDAPRFESEPAAVEATPHLGTELSTATTVVEATQPGQPAPLDWDKAKAYWRSLTADKRAQLEQEALSDAGVDADVEEDAQASQKPKKKKSIERRNSERKALAVHMAQQTIAAQQQKQAEEDRLRAAERTYMIKPGTKVGADQSIQRHPEEKPKSAPKNTETAPKLRASMRANGSAPKPSQPEQPRPHALGGKTLRPASVGQAPAAAKTMRGPQRVNSPPAAAVAARSSFNPPPPIRRRGSDSSESSFRRSSRPESGGFGFRKTLRQQSPAQSDRVGRASGSGRPSGRFSLRSMSPPSPSHRAAPSGGMGMGMRQSLRGSTKETKSSGGGIHFGGFGKASAKSPAKSKAGSSRFGDSSDEDTGPRNFRSRFEESSDEDDVRVPAPLSIPKTMRSGRQETETADWGKANRRYQPPERSPPLPEEQEESDLEDKLAHDEEKEMVSPLPKRQNSRSGRGDLVSSPPASPLEKPKASRRGSFMSVLRRKKKTSGGIARPEVMDSAARRDTKLERSADELKEIRRSGDLDRDSGEVGTPRPRSPRLQKRTNSMTLDAVVGSSWPLGSPGSERPPTTNGAGKGVERPSTSGNLGTRTMGGGARPAFGQRRTASSNLMGMGMGEGSVVGTVGGERKKKKFGALRKMFGLDD</sequence>
<feature type="compositionally biased region" description="Basic and acidic residues" evidence="1">
    <location>
        <begin position="731"/>
        <end position="748"/>
    </location>
</feature>
<feature type="compositionally biased region" description="Low complexity" evidence="1">
    <location>
        <begin position="1161"/>
        <end position="1171"/>
    </location>
</feature>
<dbReference type="OrthoDB" id="5423926at2759"/>
<feature type="compositionally biased region" description="Basic and acidic residues" evidence="1">
    <location>
        <begin position="1555"/>
        <end position="1583"/>
    </location>
</feature>
<feature type="compositionally biased region" description="Polar residues" evidence="1">
    <location>
        <begin position="781"/>
        <end position="794"/>
    </location>
</feature>
<dbReference type="InParanoid" id="A0A1J7JD42"/>
<feature type="compositionally biased region" description="Low complexity" evidence="1">
    <location>
        <begin position="41"/>
        <end position="54"/>
    </location>
</feature>
<feature type="compositionally biased region" description="Low complexity" evidence="1">
    <location>
        <begin position="153"/>
        <end position="167"/>
    </location>
</feature>
<feature type="region of interest" description="Disordered" evidence="1">
    <location>
        <begin position="1"/>
        <end position="23"/>
    </location>
</feature>
<reference evidence="2 3" key="1">
    <citation type="submission" date="2016-10" db="EMBL/GenBank/DDBJ databases">
        <title>Draft genome sequence of Coniochaeta ligniaria NRRL30616, a lignocellulolytic fungus for bioabatement of inhibitors in plant biomass hydrolysates.</title>
        <authorList>
            <consortium name="DOE Joint Genome Institute"/>
            <person name="Jimenez D.J."/>
            <person name="Hector R.E."/>
            <person name="Riley R."/>
            <person name="Sun H."/>
            <person name="Grigoriev I.V."/>
            <person name="Van Elsas J.D."/>
            <person name="Nichols N.N."/>
        </authorList>
    </citation>
    <scope>NUCLEOTIDE SEQUENCE [LARGE SCALE GENOMIC DNA]</scope>
    <source>
        <strain evidence="2 3">NRRL 30616</strain>
    </source>
</reference>
<feature type="region of interest" description="Disordered" evidence="1">
    <location>
        <begin position="1079"/>
        <end position="1098"/>
    </location>
</feature>
<feature type="region of interest" description="Disordered" evidence="1">
    <location>
        <begin position="1039"/>
        <end position="1071"/>
    </location>
</feature>
<name>A0A1J7JD42_9PEZI</name>
<feature type="compositionally biased region" description="Polar residues" evidence="1">
    <location>
        <begin position="1079"/>
        <end position="1091"/>
    </location>
</feature>
<feature type="compositionally biased region" description="Polar residues" evidence="1">
    <location>
        <begin position="366"/>
        <end position="376"/>
    </location>
</feature>
<feature type="compositionally biased region" description="Basic residues" evidence="1">
    <location>
        <begin position="1"/>
        <end position="10"/>
    </location>
</feature>
<feature type="compositionally biased region" description="Low complexity" evidence="1">
    <location>
        <begin position="1332"/>
        <end position="1360"/>
    </location>
</feature>
<feature type="region of interest" description="Disordered" evidence="1">
    <location>
        <begin position="916"/>
        <end position="1023"/>
    </location>
</feature>
<feature type="compositionally biased region" description="Polar residues" evidence="1">
    <location>
        <begin position="953"/>
        <end position="990"/>
    </location>
</feature>
<feature type="compositionally biased region" description="Low complexity" evidence="1">
    <location>
        <begin position="260"/>
        <end position="275"/>
    </location>
</feature>
<dbReference type="EMBL" id="KV875096">
    <property type="protein sequence ID" value="OIW31257.1"/>
    <property type="molecule type" value="Genomic_DNA"/>
</dbReference>
<dbReference type="STRING" id="1408157.A0A1J7JD42"/>
<gene>
    <name evidence="2" type="ORF">CONLIGDRAFT_308190</name>
</gene>
<feature type="compositionally biased region" description="Low complexity" evidence="1">
    <location>
        <begin position="758"/>
        <end position="772"/>
    </location>
</feature>
<evidence type="ECO:0000313" key="2">
    <source>
        <dbReference type="EMBL" id="OIW31257.1"/>
    </source>
</evidence>
<protein>
    <submittedName>
        <fullName evidence="2">Uncharacterized protein</fullName>
    </submittedName>
</protein>